<feature type="modified residue" description="4-aspartylphosphate" evidence="1">
    <location>
        <position position="62"/>
    </location>
</feature>
<protein>
    <submittedName>
        <fullName evidence="3">Response regulator</fullName>
    </submittedName>
</protein>
<dbReference type="KEGG" id="add:HUW48_23895"/>
<dbReference type="PANTHER" id="PTHR44520:SF2">
    <property type="entry name" value="RESPONSE REGULATOR RCP1"/>
    <property type="match status" value="1"/>
</dbReference>
<evidence type="ECO:0000256" key="1">
    <source>
        <dbReference type="PROSITE-ProRule" id="PRU00169"/>
    </source>
</evidence>
<dbReference type="GO" id="GO:0000160">
    <property type="term" value="P:phosphorelay signal transduction system"/>
    <property type="evidence" value="ECO:0007669"/>
    <property type="project" value="InterPro"/>
</dbReference>
<evidence type="ECO:0000313" key="4">
    <source>
        <dbReference type="Proteomes" id="UP000514509"/>
    </source>
</evidence>
<feature type="domain" description="Response regulatory" evidence="2">
    <location>
        <begin position="6"/>
        <end position="127"/>
    </location>
</feature>
<dbReference type="Pfam" id="PF00072">
    <property type="entry name" value="Response_reg"/>
    <property type="match status" value="1"/>
</dbReference>
<dbReference type="PROSITE" id="PS50110">
    <property type="entry name" value="RESPONSE_REGULATORY"/>
    <property type="match status" value="1"/>
</dbReference>
<gene>
    <name evidence="3" type="ORF">HUW48_23895</name>
</gene>
<evidence type="ECO:0000313" key="3">
    <source>
        <dbReference type="EMBL" id="QMU30879.1"/>
    </source>
</evidence>
<dbReference type="Proteomes" id="UP000514509">
    <property type="component" value="Chromosome"/>
</dbReference>
<dbReference type="EMBL" id="CP055153">
    <property type="protein sequence ID" value="QMU30879.1"/>
    <property type="molecule type" value="Genomic_DNA"/>
</dbReference>
<name>A0A7L7LER4_9BACT</name>
<proteinExistence type="predicted"/>
<organism evidence="3 4">
    <name type="scientific">Adhaeribacter radiodurans</name>
    <dbReference type="NCBI Taxonomy" id="2745197"/>
    <lineage>
        <taxon>Bacteria</taxon>
        <taxon>Pseudomonadati</taxon>
        <taxon>Bacteroidota</taxon>
        <taxon>Cytophagia</taxon>
        <taxon>Cytophagales</taxon>
        <taxon>Hymenobacteraceae</taxon>
        <taxon>Adhaeribacter</taxon>
    </lineage>
</organism>
<dbReference type="SMART" id="SM00448">
    <property type="entry name" value="REC"/>
    <property type="match status" value="1"/>
</dbReference>
<reference evidence="3 4" key="1">
    <citation type="submission" date="2020-08" db="EMBL/GenBank/DDBJ databases">
        <title>Adhaeribacter dokdonensis sp. nov., isolated from the rhizosphere of Elymus tsukushiensis, a plant native to the Dokdo Islands, Republic of Korea.</title>
        <authorList>
            <person name="Ghim S.Y."/>
        </authorList>
    </citation>
    <scope>NUCLEOTIDE SEQUENCE [LARGE SCALE GENOMIC DNA]</scope>
    <source>
        <strain evidence="3 4">KUDC8001</strain>
    </source>
</reference>
<dbReference type="AlphaFoldDB" id="A0A7L7LER4"/>
<dbReference type="SUPFAM" id="SSF52172">
    <property type="entry name" value="CheY-like"/>
    <property type="match status" value="1"/>
</dbReference>
<dbReference type="InterPro" id="IPR011006">
    <property type="entry name" value="CheY-like_superfamily"/>
</dbReference>
<dbReference type="PANTHER" id="PTHR44520">
    <property type="entry name" value="RESPONSE REGULATOR RCP1-RELATED"/>
    <property type="match status" value="1"/>
</dbReference>
<evidence type="ECO:0000259" key="2">
    <source>
        <dbReference type="PROSITE" id="PS50110"/>
    </source>
</evidence>
<dbReference type="InterPro" id="IPR001789">
    <property type="entry name" value="Sig_transdc_resp-reg_receiver"/>
</dbReference>
<dbReference type="RefSeq" id="WP_182413321.1">
    <property type="nucleotide sequence ID" value="NZ_CP055153.1"/>
</dbReference>
<keyword evidence="4" id="KW-1185">Reference proteome</keyword>
<dbReference type="Gene3D" id="3.40.50.2300">
    <property type="match status" value="1"/>
</dbReference>
<sequence>MEQLNKVLIVDDDTVARFLVERILTREKISKQILTASNGEEALELLKSISNHESYPDLIFLDIKMPVMDGFEFLEALQHSGLSELPIKIVLLTSSHNQHDVERAKNYSVAAYLIKPLVGENLSTIIA</sequence>
<accession>A0A7L7LER4</accession>
<keyword evidence="1" id="KW-0597">Phosphoprotein</keyword>
<dbReference type="InterPro" id="IPR052893">
    <property type="entry name" value="TCS_response_regulator"/>
</dbReference>